<feature type="compositionally biased region" description="Low complexity" evidence="1">
    <location>
        <begin position="1"/>
        <end position="15"/>
    </location>
</feature>
<dbReference type="PANTHER" id="PTHR12652">
    <property type="entry name" value="PEROXISOMAL BIOGENESIS FACTOR 11"/>
    <property type="match status" value="1"/>
</dbReference>
<dbReference type="EMBL" id="MU006809">
    <property type="protein sequence ID" value="KAF2635267.1"/>
    <property type="molecule type" value="Genomic_DNA"/>
</dbReference>
<keyword evidence="3" id="KW-1185">Reference proteome</keyword>
<sequence length="338" mass="37362">MAEQHPPTTTTIPSDPAAPAPSEPPKPPRPSRPTSLQRLRALILRYITFLLRKTDRNIVRVSKLFSSPTTTDYLLCTTSYTLAFVHALLSRLLERRLESFASSIAEKATPSLLPGETLIATLPTPPSTRLLAQTTVSVKALAAVVGDYRIFVRLWGMLGIYTWARGTWGTPLGEGATRKEKVLRSVTWASIASCVGFQALENGAYLAGKGVLVSEGWTGEAGKNREAQWWVWSSRFWAGYVVLELVRLGVLHYYKEPMEASEKATLADGEKEGKLLKEEKKREDGVWWRDLASNLAYMPMTVHWSLEEDRGILNDWGVGVLGAIAGGANLVHAWKDTA</sequence>
<dbReference type="OrthoDB" id="10005898at2759"/>
<protein>
    <recommendedName>
        <fullName evidence="4">Peroxin 11C</fullName>
    </recommendedName>
</protein>
<evidence type="ECO:0000313" key="2">
    <source>
        <dbReference type="EMBL" id="KAF2635267.1"/>
    </source>
</evidence>
<dbReference type="AlphaFoldDB" id="A0A6A6RJJ9"/>
<organism evidence="2 3">
    <name type="scientific">Massarina eburnea CBS 473.64</name>
    <dbReference type="NCBI Taxonomy" id="1395130"/>
    <lineage>
        <taxon>Eukaryota</taxon>
        <taxon>Fungi</taxon>
        <taxon>Dikarya</taxon>
        <taxon>Ascomycota</taxon>
        <taxon>Pezizomycotina</taxon>
        <taxon>Dothideomycetes</taxon>
        <taxon>Pleosporomycetidae</taxon>
        <taxon>Pleosporales</taxon>
        <taxon>Massarineae</taxon>
        <taxon>Massarinaceae</taxon>
        <taxon>Massarina</taxon>
    </lineage>
</organism>
<dbReference type="Proteomes" id="UP000799753">
    <property type="component" value="Unassembled WGS sequence"/>
</dbReference>
<evidence type="ECO:0000313" key="3">
    <source>
        <dbReference type="Proteomes" id="UP000799753"/>
    </source>
</evidence>
<feature type="region of interest" description="Disordered" evidence="1">
    <location>
        <begin position="1"/>
        <end position="35"/>
    </location>
</feature>
<feature type="compositionally biased region" description="Pro residues" evidence="1">
    <location>
        <begin position="16"/>
        <end position="31"/>
    </location>
</feature>
<gene>
    <name evidence="2" type="ORF">P280DRAFT_198346</name>
</gene>
<reference evidence="2" key="1">
    <citation type="journal article" date="2020" name="Stud. Mycol.">
        <title>101 Dothideomycetes genomes: a test case for predicting lifestyles and emergence of pathogens.</title>
        <authorList>
            <person name="Haridas S."/>
            <person name="Albert R."/>
            <person name="Binder M."/>
            <person name="Bloem J."/>
            <person name="Labutti K."/>
            <person name="Salamov A."/>
            <person name="Andreopoulos B."/>
            <person name="Baker S."/>
            <person name="Barry K."/>
            <person name="Bills G."/>
            <person name="Bluhm B."/>
            <person name="Cannon C."/>
            <person name="Castanera R."/>
            <person name="Culley D."/>
            <person name="Daum C."/>
            <person name="Ezra D."/>
            <person name="Gonzalez J."/>
            <person name="Henrissat B."/>
            <person name="Kuo A."/>
            <person name="Liang C."/>
            <person name="Lipzen A."/>
            <person name="Lutzoni F."/>
            <person name="Magnuson J."/>
            <person name="Mondo S."/>
            <person name="Nolan M."/>
            <person name="Ohm R."/>
            <person name="Pangilinan J."/>
            <person name="Park H.-J."/>
            <person name="Ramirez L."/>
            <person name="Alfaro M."/>
            <person name="Sun H."/>
            <person name="Tritt A."/>
            <person name="Yoshinaga Y."/>
            <person name="Zwiers L.-H."/>
            <person name="Turgeon B."/>
            <person name="Goodwin S."/>
            <person name="Spatafora J."/>
            <person name="Crous P."/>
            <person name="Grigoriev I."/>
        </authorList>
    </citation>
    <scope>NUCLEOTIDE SEQUENCE</scope>
    <source>
        <strain evidence="2">CBS 473.64</strain>
    </source>
</reference>
<proteinExistence type="predicted"/>
<evidence type="ECO:0008006" key="4">
    <source>
        <dbReference type="Google" id="ProtNLM"/>
    </source>
</evidence>
<accession>A0A6A6RJJ9</accession>
<evidence type="ECO:0000256" key="1">
    <source>
        <dbReference type="SAM" id="MobiDB-lite"/>
    </source>
</evidence>
<dbReference type="PANTHER" id="PTHR12652:SF25">
    <property type="entry name" value="MICROBODY (PEROXISOME) PROLIFERATION PROTEIN PEROXIN 11C (EUROFUNG)"/>
    <property type="match status" value="1"/>
</dbReference>
<name>A0A6A6RJJ9_9PLEO</name>